<dbReference type="Pfam" id="PF04542">
    <property type="entry name" value="Sigma70_r2"/>
    <property type="match status" value="1"/>
</dbReference>
<evidence type="ECO:0000259" key="7">
    <source>
        <dbReference type="Pfam" id="PF08281"/>
    </source>
</evidence>
<dbReference type="EMBL" id="JACJID010000002">
    <property type="protein sequence ID" value="MBA8926375.1"/>
    <property type="molecule type" value="Genomic_DNA"/>
</dbReference>
<evidence type="ECO:0000313" key="9">
    <source>
        <dbReference type="Proteomes" id="UP000517916"/>
    </source>
</evidence>
<dbReference type="InterPro" id="IPR039425">
    <property type="entry name" value="RNA_pol_sigma-70-like"/>
</dbReference>
<dbReference type="InterPro" id="IPR013325">
    <property type="entry name" value="RNA_pol_sigma_r2"/>
</dbReference>
<keyword evidence="2" id="KW-0805">Transcription regulation</keyword>
<comment type="caution">
    <text evidence="8">The sequence shown here is derived from an EMBL/GenBank/DDBJ whole genome shotgun (WGS) entry which is preliminary data.</text>
</comment>
<evidence type="ECO:0000256" key="1">
    <source>
        <dbReference type="ARBA" id="ARBA00010641"/>
    </source>
</evidence>
<evidence type="ECO:0000256" key="5">
    <source>
        <dbReference type="ARBA" id="ARBA00023163"/>
    </source>
</evidence>
<dbReference type="Gene3D" id="1.10.10.10">
    <property type="entry name" value="Winged helix-like DNA-binding domain superfamily/Winged helix DNA-binding domain"/>
    <property type="match status" value="1"/>
</dbReference>
<dbReference type="PANTHER" id="PTHR43133">
    <property type="entry name" value="RNA POLYMERASE ECF-TYPE SIGMA FACTO"/>
    <property type="match status" value="1"/>
</dbReference>
<dbReference type="SUPFAM" id="SSF88659">
    <property type="entry name" value="Sigma3 and sigma4 domains of RNA polymerase sigma factors"/>
    <property type="match status" value="1"/>
</dbReference>
<evidence type="ECO:0000313" key="8">
    <source>
        <dbReference type="EMBL" id="MBA8926375.1"/>
    </source>
</evidence>
<comment type="similarity">
    <text evidence="1">Belongs to the sigma-70 factor family. ECF subfamily.</text>
</comment>
<dbReference type="InterPro" id="IPR013249">
    <property type="entry name" value="RNA_pol_sigma70_r4_t2"/>
</dbReference>
<dbReference type="RefSeq" id="WP_081790039.1">
    <property type="nucleotide sequence ID" value="NZ_BAAABQ010000009.1"/>
</dbReference>
<dbReference type="Proteomes" id="UP000517916">
    <property type="component" value="Unassembled WGS sequence"/>
</dbReference>
<dbReference type="NCBIfam" id="TIGR02937">
    <property type="entry name" value="sigma70-ECF"/>
    <property type="match status" value="1"/>
</dbReference>
<organism evidence="8 9">
    <name type="scientific">Kutzneria viridogrisea</name>
    <dbReference type="NCBI Taxonomy" id="47990"/>
    <lineage>
        <taxon>Bacteria</taxon>
        <taxon>Bacillati</taxon>
        <taxon>Actinomycetota</taxon>
        <taxon>Actinomycetes</taxon>
        <taxon>Pseudonocardiales</taxon>
        <taxon>Pseudonocardiaceae</taxon>
        <taxon>Kutzneria</taxon>
    </lineage>
</organism>
<keyword evidence="3" id="KW-0731">Sigma factor</keyword>
<dbReference type="Gene3D" id="1.10.1740.10">
    <property type="match status" value="1"/>
</dbReference>
<gene>
    <name evidence="8" type="ORF">BC739_003574</name>
</gene>
<dbReference type="NCBIfam" id="TIGR02983">
    <property type="entry name" value="SigE-fam_strep"/>
    <property type="match status" value="1"/>
</dbReference>
<keyword evidence="9" id="KW-1185">Reference proteome</keyword>
<evidence type="ECO:0000259" key="6">
    <source>
        <dbReference type="Pfam" id="PF04542"/>
    </source>
</evidence>
<feature type="domain" description="RNA polymerase sigma-70 region 2" evidence="6">
    <location>
        <begin position="20"/>
        <end position="87"/>
    </location>
</feature>
<feature type="domain" description="RNA polymerase sigma factor 70 region 4 type 2" evidence="7">
    <location>
        <begin position="113"/>
        <end position="165"/>
    </location>
</feature>
<dbReference type="InterPro" id="IPR007627">
    <property type="entry name" value="RNA_pol_sigma70_r2"/>
</dbReference>
<dbReference type="InterPro" id="IPR014325">
    <property type="entry name" value="RNA_pol_sigma-E_actinobac"/>
</dbReference>
<sequence>MQSTQLRPVRPAAPLTIEDLYRVHRRRLIGLAMKLVDDVASAEDVVQDAFAALHRNWSGLRDASAASSYLSAAVVNGSRSMLRRRKRARDYVPPHELPARSAESLAMLTTDQQAVMDALAQLAPRQREVLVLRYYGGMTEAEIAAATQISQGAVKSTASRALDKLERLMAEHRPAHLRQTA</sequence>
<evidence type="ECO:0000256" key="3">
    <source>
        <dbReference type="ARBA" id="ARBA00023082"/>
    </source>
</evidence>
<accession>A0ABR6BHL6</accession>
<reference evidence="8 9" key="1">
    <citation type="submission" date="2020-08" db="EMBL/GenBank/DDBJ databases">
        <title>Genomic Encyclopedia of Archaeal and Bacterial Type Strains, Phase II (KMG-II): from individual species to whole genera.</title>
        <authorList>
            <person name="Goeker M."/>
        </authorList>
    </citation>
    <scope>NUCLEOTIDE SEQUENCE [LARGE SCALE GENOMIC DNA]</scope>
    <source>
        <strain evidence="8 9">DSM 43850</strain>
    </source>
</reference>
<evidence type="ECO:0000256" key="4">
    <source>
        <dbReference type="ARBA" id="ARBA00023125"/>
    </source>
</evidence>
<dbReference type="InterPro" id="IPR013324">
    <property type="entry name" value="RNA_pol_sigma_r3/r4-like"/>
</dbReference>
<name>A0ABR6BHL6_9PSEU</name>
<dbReference type="InterPro" id="IPR036388">
    <property type="entry name" value="WH-like_DNA-bd_sf"/>
</dbReference>
<protein>
    <submittedName>
        <fullName evidence="8">RNA polymerase sigma-70 factor (Sigma-E family)</fullName>
    </submittedName>
</protein>
<dbReference type="Pfam" id="PF08281">
    <property type="entry name" value="Sigma70_r4_2"/>
    <property type="match status" value="1"/>
</dbReference>
<dbReference type="SUPFAM" id="SSF88946">
    <property type="entry name" value="Sigma2 domain of RNA polymerase sigma factors"/>
    <property type="match status" value="1"/>
</dbReference>
<proteinExistence type="inferred from homology"/>
<keyword evidence="5" id="KW-0804">Transcription</keyword>
<keyword evidence="4" id="KW-0238">DNA-binding</keyword>
<evidence type="ECO:0000256" key="2">
    <source>
        <dbReference type="ARBA" id="ARBA00023015"/>
    </source>
</evidence>
<dbReference type="PANTHER" id="PTHR43133:SF50">
    <property type="entry name" value="ECF RNA POLYMERASE SIGMA FACTOR SIGM"/>
    <property type="match status" value="1"/>
</dbReference>
<dbReference type="CDD" id="cd06171">
    <property type="entry name" value="Sigma70_r4"/>
    <property type="match status" value="1"/>
</dbReference>
<dbReference type="InterPro" id="IPR014284">
    <property type="entry name" value="RNA_pol_sigma-70_dom"/>
</dbReference>